<keyword evidence="4" id="KW-0574">Periplasm</keyword>
<dbReference type="GO" id="GO:0015846">
    <property type="term" value="P:polyamine transport"/>
    <property type="evidence" value="ECO:0007669"/>
    <property type="project" value="InterPro"/>
</dbReference>
<evidence type="ECO:0000256" key="6">
    <source>
        <dbReference type="SAM" id="SignalP"/>
    </source>
</evidence>
<dbReference type="Proteomes" id="UP000290218">
    <property type="component" value="Unassembled WGS sequence"/>
</dbReference>
<dbReference type="OrthoDB" id="9769319at2"/>
<reference evidence="7 8" key="1">
    <citation type="submission" date="2019-01" db="EMBL/GenBank/DDBJ databases">
        <title>Lacunisphaera sp. strain TWA-58.</title>
        <authorList>
            <person name="Chen W.-M."/>
        </authorList>
    </citation>
    <scope>NUCLEOTIDE SEQUENCE [LARGE SCALE GENOMIC DNA]</scope>
    <source>
        <strain evidence="7 8">TWA-58</strain>
    </source>
</reference>
<keyword evidence="3 6" id="KW-0732">Signal</keyword>
<dbReference type="Pfam" id="PF13416">
    <property type="entry name" value="SBP_bac_8"/>
    <property type="match status" value="1"/>
</dbReference>
<dbReference type="EMBL" id="SDHX01000001">
    <property type="protein sequence ID" value="RXK55541.1"/>
    <property type="molecule type" value="Genomic_DNA"/>
</dbReference>
<dbReference type="InterPro" id="IPR006059">
    <property type="entry name" value="SBP"/>
</dbReference>
<keyword evidence="2" id="KW-0813">Transport</keyword>
<proteinExistence type="predicted"/>
<comment type="subcellular location">
    <subcellularLocation>
        <location evidence="1">Periplasm</location>
    </subcellularLocation>
</comment>
<organism evidence="7 8">
    <name type="scientific">Oleiharenicola lentus</name>
    <dbReference type="NCBI Taxonomy" id="2508720"/>
    <lineage>
        <taxon>Bacteria</taxon>
        <taxon>Pseudomonadati</taxon>
        <taxon>Verrucomicrobiota</taxon>
        <taxon>Opitutia</taxon>
        <taxon>Opitutales</taxon>
        <taxon>Opitutaceae</taxon>
        <taxon>Oleiharenicola</taxon>
    </lineage>
</organism>
<evidence type="ECO:0000256" key="3">
    <source>
        <dbReference type="ARBA" id="ARBA00022729"/>
    </source>
</evidence>
<name>A0A4Q1C9M8_9BACT</name>
<evidence type="ECO:0000256" key="5">
    <source>
        <dbReference type="PIRSR" id="PIRSR019574-1"/>
    </source>
</evidence>
<feature type="binding site" evidence="5">
    <location>
        <position position="80"/>
    </location>
    <ligand>
        <name>spermidine</name>
        <dbReference type="ChEBI" id="CHEBI:57834"/>
    </ligand>
</feature>
<dbReference type="AlphaFoldDB" id="A0A4Q1C9M8"/>
<dbReference type="CDD" id="cd13590">
    <property type="entry name" value="PBP2_PotD_PotF_like"/>
    <property type="match status" value="1"/>
</dbReference>
<dbReference type="SUPFAM" id="SSF53850">
    <property type="entry name" value="Periplasmic binding protein-like II"/>
    <property type="match status" value="1"/>
</dbReference>
<dbReference type="PRINTS" id="PR00909">
    <property type="entry name" value="SPERMDNBNDNG"/>
</dbReference>
<keyword evidence="8" id="KW-1185">Reference proteome</keyword>
<evidence type="ECO:0000313" key="8">
    <source>
        <dbReference type="Proteomes" id="UP000290218"/>
    </source>
</evidence>
<feature type="chain" id="PRO_5020692123" evidence="6">
    <location>
        <begin position="23"/>
        <end position="340"/>
    </location>
</feature>
<sequence>MKSLKQLLLALAVLTGSLGLNAAELNLFGWSEYVPQDVLDGFTKETGIKVNFETYASNEELLSKLVAGGGNYDLIQPSEYAAELMIRRKMLAPLNKAKIPNLKNVAPEFKGLAHDPKDEFTVPYMSGTVGIVVNTEKVKDPIRGYKDVFQPKFKDRLVVLDDNREIVTWALYTAGLPANEINSASLAKVRPIIAQWVKLVKVFDSGSPKTALINGDVDIGIVWSGEAALLWNEDKKFKYVLPAEGAHRFIDIFCIPADAPHKDAAHAFINYILRPEVSKIISRDFPYTNPNIEARKLLSPEELANPASYPAGPAKLETFRDIGKAAAEIDELMTDIKSAQ</sequence>
<dbReference type="RefSeq" id="WP_129046906.1">
    <property type="nucleotide sequence ID" value="NZ_SDHX01000001.1"/>
</dbReference>
<dbReference type="InterPro" id="IPR001188">
    <property type="entry name" value="Sperm_putr-bd"/>
</dbReference>
<dbReference type="GO" id="GO:0042597">
    <property type="term" value="C:periplasmic space"/>
    <property type="evidence" value="ECO:0007669"/>
    <property type="project" value="UniProtKB-SubCell"/>
</dbReference>
<feature type="binding site" evidence="5">
    <location>
        <begin position="162"/>
        <end position="165"/>
    </location>
    <ligand>
        <name>spermidine</name>
        <dbReference type="ChEBI" id="CHEBI:57834"/>
    </ligand>
</feature>
<gene>
    <name evidence="7" type="ORF">ESB00_06520</name>
</gene>
<protein>
    <submittedName>
        <fullName evidence="7">Spermidine/putrescine ABC transporter substrate-binding protein</fullName>
    </submittedName>
</protein>
<evidence type="ECO:0000313" key="7">
    <source>
        <dbReference type="EMBL" id="RXK55541.1"/>
    </source>
</evidence>
<evidence type="ECO:0000256" key="2">
    <source>
        <dbReference type="ARBA" id="ARBA00022448"/>
    </source>
</evidence>
<dbReference type="Gene3D" id="3.40.190.10">
    <property type="entry name" value="Periplasmic binding protein-like II"/>
    <property type="match status" value="2"/>
</dbReference>
<feature type="binding site" evidence="5">
    <location>
        <position position="32"/>
    </location>
    <ligand>
        <name>spermidine</name>
        <dbReference type="ChEBI" id="CHEBI:57834"/>
    </ligand>
</feature>
<accession>A0A4Q1C9M8</accession>
<dbReference type="GO" id="GO:0019808">
    <property type="term" value="F:polyamine binding"/>
    <property type="evidence" value="ECO:0007669"/>
    <property type="project" value="InterPro"/>
</dbReference>
<dbReference type="PIRSF" id="PIRSF019574">
    <property type="entry name" value="Periplasmic_polyamine_BP"/>
    <property type="match status" value="1"/>
</dbReference>
<comment type="caution">
    <text evidence="7">The sequence shown here is derived from an EMBL/GenBank/DDBJ whole genome shotgun (WGS) entry which is preliminary data.</text>
</comment>
<dbReference type="PANTHER" id="PTHR30222:SF17">
    <property type="entry name" value="SPERMIDINE_PUTRESCINE-BINDING PERIPLASMIC PROTEIN"/>
    <property type="match status" value="1"/>
</dbReference>
<dbReference type="PANTHER" id="PTHR30222">
    <property type="entry name" value="SPERMIDINE/PUTRESCINE-BINDING PERIPLASMIC PROTEIN"/>
    <property type="match status" value="1"/>
</dbReference>
<evidence type="ECO:0000256" key="4">
    <source>
        <dbReference type="ARBA" id="ARBA00022764"/>
    </source>
</evidence>
<evidence type="ECO:0000256" key="1">
    <source>
        <dbReference type="ARBA" id="ARBA00004418"/>
    </source>
</evidence>
<feature type="signal peptide" evidence="6">
    <location>
        <begin position="1"/>
        <end position="22"/>
    </location>
</feature>